<dbReference type="InterPro" id="IPR036879">
    <property type="entry name" value="TF_MADSbox_sf"/>
</dbReference>
<dbReference type="Gene3D" id="6.10.140.920">
    <property type="match status" value="1"/>
</dbReference>
<evidence type="ECO:0000259" key="7">
    <source>
        <dbReference type="PROSITE" id="PS50066"/>
    </source>
</evidence>
<dbReference type="GO" id="GO:0005634">
    <property type="term" value="C:nucleus"/>
    <property type="evidence" value="ECO:0007669"/>
    <property type="project" value="UniProtKB-SubCell"/>
</dbReference>
<evidence type="ECO:0000313" key="8">
    <source>
        <dbReference type="EMBL" id="RXH98983.1"/>
    </source>
</evidence>
<dbReference type="InterPro" id="IPR033896">
    <property type="entry name" value="MEF2-like_N"/>
</dbReference>
<comment type="caution">
    <text evidence="8">The sequence shown here is derived from an EMBL/GenBank/DDBJ whole genome shotgun (WGS) entry which is preliminary data.</text>
</comment>
<dbReference type="SUPFAM" id="SSF55455">
    <property type="entry name" value="SRF-like"/>
    <property type="match status" value="2"/>
</dbReference>
<evidence type="ECO:0000256" key="5">
    <source>
        <dbReference type="ARBA" id="ARBA00023242"/>
    </source>
</evidence>
<reference evidence="8 9" key="1">
    <citation type="submission" date="2018-10" db="EMBL/GenBank/DDBJ databases">
        <title>A high-quality apple genome assembly.</title>
        <authorList>
            <person name="Hu J."/>
        </authorList>
    </citation>
    <scope>NUCLEOTIDE SEQUENCE [LARGE SCALE GENOMIC DNA]</scope>
    <source>
        <strain evidence="9">cv. HFTH1</strain>
        <tissue evidence="8">Young leaf</tissue>
    </source>
</reference>
<dbReference type="Proteomes" id="UP000290289">
    <property type="component" value="Chromosome 5"/>
</dbReference>
<dbReference type="GO" id="GO:0000978">
    <property type="term" value="F:RNA polymerase II cis-regulatory region sequence-specific DNA binding"/>
    <property type="evidence" value="ECO:0007669"/>
    <property type="project" value="TreeGrafter"/>
</dbReference>
<dbReference type="Pfam" id="PF00319">
    <property type="entry name" value="SRF-TF"/>
    <property type="match status" value="2"/>
</dbReference>
<gene>
    <name evidence="8" type="ORF">DVH24_011308</name>
</gene>
<dbReference type="Gene3D" id="3.40.1810.10">
    <property type="entry name" value="Transcription factor, MADS-box"/>
    <property type="match status" value="2"/>
</dbReference>
<name>A0A498JYA2_MALDO</name>
<dbReference type="PANTHER" id="PTHR11945:SF229">
    <property type="entry name" value="AGAMOUS-LIKE 55-RELATED"/>
    <property type="match status" value="1"/>
</dbReference>
<keyword evidence="6" id="KW-0175">Coiled coil</keyword>
<evidence type="ECO:0000256" key="3">
    <source>
        <dbReference type="ARBA" id="ARBA00023125"/>
    </source>
</evidence>
<feature type="domain" description="MADS-box" evidence="7">
    <location>
        <begin position="202"/>
        <end position="262"/>
    </location>
</feature>
<evidence type="ECO:0000256" key="2">
    <source>
        <dbReference type="ARBA" id="ARBA00023015"/>
    </source>
</evidence>
<feature type="coiled-coil region" evidence="6">
    <location>
        <begin position="333"/>
        <end position="364"/>
    </location>
</feature>
<dbReference type="EMBL" id="RDQH01000331">
    <property type="protein sequence ID" value="RXH98983.1"/>
    <property type="molecule type" value="Genomic_DNA"/>
</dbReference>
<organism evidence="8 9">
    <name type="scientific">Malus domestica</name>
    <name type="common">Apple</name>
    <name type="synonym">Pyrus malus</name>
    <dbReference type="NCBI Taxonomy" id="3750"/>
    <lineage>
        <taxon>Eukaryota</taxon>
        <taxon>Viridiplantae</taxon>
        <taxon>Streptophyta</taxon>
        <taxon>Embryophyta</taxon>
        <taxon>Tracheophyta</taxon>
        <taxon>Spermatophyta</taxon>
        <taxon>Magnoliopsida</taxon>
        <taxon>eudicotyledons</taxon>
        <taxon>Gunneridae</taxon>
        <taxon>Pentapetalae</taxon>
        <taxon>rosids</taxon>
        <taxon>fabids</taxon>
        <taxon>Rosales</taxon>
        <taxon>Rosaceae</taxon>
        <taxon>Amygdaloideae</taxon>
        <taxon>Maleae</taxon>
        <taxon>Malus</taxon>
    </lineage>
</organism>
<dbReference type="FunFam" id="3.40.1810.10:FF:000006">
    <property type="entry name" value="Agamous-like MADS-box protein AGL62"/>
    <property type="match status" value="2"/>
</dbReference>
<proteinExistence type="predicted"/>
<dbReference type="AlphaFoldDB" id="A0A498JYA2"/>
<keyword evidence="2" id="KW-0805">Transcription regulation</keyword>
<keyword evidence="5" id="KW-0539">Nucleus</keyword>
<dbReference type="PANTHER" id="PTHR11945">
    <property type="entry name" value="MADS BOX PROTEIN"/>
    <property type="match status" value="1"/>
</dbReference>
<keyword evidence="4" id="KW-0804">Transcription</keyword>
<dbReference type="SMART" id="SM00432">
    <property type="entry name" value="MADS"/>
    <property type="match status" value="2"/>
</dbReference>
<keyword evidence="9" id="KW-1185">Reference proteome</keyword>
<dbReference type="CDD" id="cd00265">
    <property type="entry name" value="MADS_MEF2_like"/>
    <property type="match status" value="1"/>
</dbReference>
<accession>A0A498JYA2</accession>
<evidence type="ECO:0000313" key="9">
    <source>
        <dbReference type="Proteomes" id="UP000290289"/>
    </source>
</evidence>
<dbReference type="GO" id="GO:0046983">
    <property type="term" value="F:protein dimerization activity"/>
    <property type="evidence" value="ECO:0007669"/>
    <property type="project" value="InterPro"/>
</dbReference>
<evidence type="ECO:0000256" key="4">
    <source>
        <dbReference type="ARBA" id="ARBA00023163"/>
    </source>
</evidence>
<protein>
    <recommendedName>
        <fullName evidence="7">MADS-box domain-containing protein</fullName>
    </recommendedName>
</protein>
<sequence length="376" mass="42623">MAMEGKQTRGRQKIEMKRIENEEDLLVSFSKRRSGVYKKASEMITLCGGEVGIVVFSPSGKPFSYGHPSVDNVINRFLDQNPPENDDYTIQFMEAHRQTRISEAIEQYDELINQLEDVRERQKSLLRKARRRRNREHLWWSAPLDELGVDELKQVYASSAELHMTISNHLKERSTNIFGASSSGSVQQTNLNFYANPSGTAMGRRKIEMKVVEDSSSRQVTFSKRRSGVFKKANELAILCGAEIAVLVFSPGGKPFSFGHPNVESIADRFLNEECPKSKFRVSKNDEKAGRLNQQLEDMDSQLEAEKKRGLVLDKAVLKARGLPLKSKPPSFRELSRADLRKMKASLEALRETVKERASEVEASSSLLLLANDRRD</sequence>
<dbReference type="GO" id="GO:0000981">
    <property type="term" value="F:DNA-binding transcription factor activity, RNA polymerase II-specific"/>
    <property type="evidence" value="ECO:0007669"/>
    <property type="project" value="TreeGrafter"/>
</dbReference>
<evidence type="ECO:0000256" key="1">
    <source>
        <dbReference type="ARBA" id="ARBA00004123"/>
    </source>
</evidence>
<dbReference type="PROSITE" id="PS50066">
    <property type="entry name" value="MADS_BOX_2"/>
    <property type="match status" value="2"/>
</dbReference>
<dbReference type="GO" id="GO:0045944">
    <property type="term" value="P:positive regulation of transcription by RNA polymerase II"/>
    <property type="evidence" value="ECO:0007669"/>
    <property type="project" value="InterPro"/>
</dbReference>
<dbReference type="InterPro" id="IPR002100">
    <property type="entry name" value="TF_MADSbox"/>
</dbReference>
<comment type="subcellular location">
    <subcellularLocation>
        <location evidence="1">Nucleus</location>
    </subcellularLocation>
</comment>
<evidence type="ECO:0000256" key="6">
    <source>
        <dbReference type="SAM" id="Coils"/>
    </source>
</evidence>
<keyword evidence="3" id="KW-0238">DNA-binding</keyword>
<feature type="coiled-coil region" evidence="6">
    <location>
        <begin position="101"/>
        <end position="132"/>
    </location>
</feature>
<feature type="domain" description="MADS-box" evidence="7">
    <location>
        <begin position="9"/>
        <end position="69"/>
    </location>
</feature>
<dbReference type="PRINTS" id="PR00404">
    <property type="entry name" value="MADSDOMAIN"/>
</dbReference>